<keyword evidence="8 11" id="KW-1133">Transmembrane helix</keyword>
<dbReference type="PaxDb" id="29760-VIT_09s0002g07710.t01"/>
<dbReference type="InterPro" id="IPR011032">
    <property type="entry name" value="GroES-like_sf"/>
</dbReference>
<proteinExistence type="inferred from homology"/>
<accession>F6HXH8</accession>
<dbReference type="FunFam" id="3.80.10.10:FF:000233">
    <property type="entry name" value="Leucine-rich repeat receptor-like protein kinase TDR"/>
    <property type="match status" value="1"/>
</dbReference>
<evidence type="ECO:0000256" key="9">
    <source>
        <dbReference type="ARBA" id="ARBA00023136"/>
    </source>
</evidence>
<dbReference type="GO" id="GO:0005886">
    <property type="term" value="C:plasma membrane"/>
    <property type="evidence" value="ECO:0007669"/>
    <property type="project" value="UniProtKB-SubCell"/>
</dbReference>
<dbReference type="PRINTS" id="PR00019">
    <property type="entry name" value="LEURICHRPT"/>
</dbReference>
<evidence type="ECO:0000256" key="4">
    <source>
        <dbReference type="ARBA" id="ARBA00022614"/>
    </source>
</evidence>
<gene>
    <name evidence="13" type="ordered locus">VIT_09s0002g07710</name>
</gene>
<dbReference type="PANTHER" id="PTHR48062:SF52">
    <property type="entry name" value="RECEPTOR-LIKE PROTEIN 8-RELATED"/>
    <property type="match status" value="1"/>
</dbReference>
<dbReference type="GO" id="GO:0009791">
    <property type="term" value="P:post-embryonic development"/>
    <property type="evidence" value="ECO:0007669"/>
    <property type="project" value="UniProtKB-ARBA"/>
</dbReference>
<reference evidence="14" key="1">
    <citation type="journal article" date="2007" name="Nature">
        <title>The grapevine genome sequence suggests ancestral hexaploidization in major angiosperm phyla.</title>
        <authorList>
            <consortium name="The French-Italian Public Consortium for Grapevine Genome Characterization."/>
            <person name="Jaillon O."/>
            <person name="Aury J.-M."/>
            <person name="Noel B."/>
            <person name="Policriti A."/>
            <person name="Clepet C."/>
            <person name="Casagrande A."/>
            <person name="Choisne N."/>
            <person name="Aubourg S."/>
            <person name="Vitulo N."/>
            <person name="Jubin C."/>
            <person name="Vezzi A."/>
            <person name="Legeai F."/>
            <person name="Hugueney P."/>
            <person name="Dasilva C."/>
            <person name="Horner D."/>
            <person name="Mica E."/>
            <person name="Jublot D."/>
            <person name="Poulain J."/>
            <person name="Bruyere C."/>
            <person name="Billault A."/>
            <person name="Segurens B."/>
            <person name="Gouyvenoux M."/>
            <person name="Ugarte E."/>
            <person name="Cattonaro F."/>
            <person name="Anthouard V."/>
            <person name="Vico V."/>
            <person name="Del Fabbro C."/>
            <person name="Alaux M."/>
            <person name="Di Gaspero G."/>
            <person name="Dumas V."/>
            <person name="Felice N."/>
            <person name="Paillard S."/>
            <person name="Juman I."/>
            <person name="Moroldo M."/>
            <person name="Scalabrin S."/>
            <person name="Canaguier A."/>
            <person name="Le Clainche I."/>
            <person name="Malacrida G."/>
            <person name="Durand E."/>
            <person name="Pesole G."/>
            <person name="Laucou V."/>
            <person name="Chatelet P."/>
            <person name="Merdinoglu D."/>
            <person name="Delledonne M."/>
            <person name="Pezzotti M."/>
            <person name="Lecharny A."/>
            <person name="Scarpelli C."/>
            <person name="Artiguenave F."/>
            <person name="Pe M.E."/>
            <person name="Valle G."/>
            <person name="Morgante M."/>
            <person name="Caboche M."/>
            <person name="Adam-Blondon A.-F."/>
            <person name="Weissenbach J."/>
            <person name="Quetier F."/>
            <person name="Wincker P."/>
        </authorList>
    </citation>
    <scope>NUCLEOTIDE SEQUENCE [LARGE SCALE GENOMIC DNA]</scope>
    <source>
        <strain evidence="14">cv. Pinot noir / PN40024</strain>
    </source>
</reference>
<dbReference type="InterPro" id="IPR032675">
    <property type="entry name" value="LRR_dom_sf"/>
</dbReference>
<keyword evidence="3" id="KW-1003">Cell membrane</keyword>
<comment type="subcellular location">
    <subcellularLocation>
        <location evidence="1">Cell membrane</location>
        <topology evidence="1">Single-pass type I membrane protein</topology>
    </subcellularLocation>
</comment>
<organism evidence="13 14">
    <name type="scientific">Vitis vinifera</name>
    <name type="common">Grape</name>
    <dbReference type="NCBI Taxonomy" id="29760"/>
    <lineage>
        <taxon>Eukaryota</taxon>
        <taxon>Viridiplantae</taxon>
        <taxon>Streptophyta</taxon>
        <taxon>Embryophyta</taxon>
        <taxon>Tracheophyta</taxon>
        <taxon>Spermatophyta</taxon>
        <taxon>Magnoliopsida</taxon>
        <taxon>eudicotyledons</taxon>
        <taxon>Gunneridae</taxon>
        <taxon>Pentapetalae</taxon>
        <taxon>rosids</taxon>
        <taxon>Vitales</taxon>
        <taxon>Vitaceae</taxon>
        <taxon>Viteae</taxon>
        <taxon>Vitis</taxon>
    </lineage>
</organism>
<evidence type="ECO:0000256" key="1">
    <source>
        <dbReference type="ARBA" id="ARBA00004251"/>
    </source>
</evidence>
<dbReference type="AlphaFoldDB" id="F6HXH8"/>
<evidence type="ECO:0000256" key="2">
    <source>
        <dbReference type="ARBA" id="ARBA00009592"/>
    </source>
</evidence>
<protein>
    <recommendedName>
        <fullName evidence="12">Leucine-rich repeat-containing N-terminal plant-type domain-containing protein</fullName>
    </recommendedName>
</protein>
<keyword evidence="14" id="KW-1185">Reference proteome</keyword>
<dbReference type="Pfam" id="PF08263">
    <property type="entry name" value="LRRNT_2"/>
    <property type="match status" value="1"/>
</dbReference>
<dbReference type="SMART" id="SM00369">
    <property type="entry name" value="LRR_TYP"/>
    <property type="match status" value="13"/>
</dbReference>
<dbReference type="SMART" id="SM00365">
    <property type="entry name" value="LRR_SD22"/>
    <property type="match status" value="6"/>
</dbReference>
<dbReference type="Gene3D" id="3.80.10.10">
    <property type="entry name" value="Ribonuclease Inhibitor"/>
    <property type="match status" value="6"/>
</dbReference>
<evidence type="ECO:0000256" key="8">
    <source>
        <dbReference type="ARBA" id="ARBA00022989"/>
    </source>
</evidence>
<dbReference type="FunFam" id="3.80.10.10:FF:000213">
    <property type="entry name" value="Tyrosine-sulfated glycopeptide receptor 1"/>
    <property type="match status" value="1"/>
</dbReference>
<evidence type="ECO:0000256" key="5">
    <source>
        <dbReference type="ARBA" id="ARBA00022692"/>
    </source>
</evidence>
<dbReference type="Gene3D" id="3.90.180.10">
    <property type="entry name" value="Medium-chain alcohol dehydrogenases, catalytic domain"/>
    <property type="match status" value="1"/>
</dbReference>
<evidence type="ECO:0000313" key="14">
    <source>
        <dbReference type="Proteomes" id="UP000009183"/>
    </source>
</evidence>
<keyword evidence="9 11" id="KW-0472">Membrane</keyword>
<evidence type="ECO:0000256" key="11">
    <source>
        <dbReference type="SAM" id="Phobius"/>
    </source>
</evidence>
<dbReference type="HOGENOM" id="CLU_000288_18_3_1"/>
<dbReference type="InterPro" id="IPR051502">
    <property type="entry name" value="RLP_Defense_Trigger"/>
</dbReference>
<dbReference type="eggNOG" id="KOG0619">
    <property type="taxonomic scope" value="Eukaryota"/>
</dbReference>
<dbReference type="Proteomes" id="UP000009183">
    <property type="component" value="Chromosome 9"/>
</dbReference>
<keyword evidence="4" id="KW-0433">Leucine-rich repeat</keyword>
<dbReference type="EMBL" id="FN596494">
    <property type="protein sequence ID" value="CCB59648.1"/>
    <property type="molecule type" value="Genomic_DNA"/>
</dbReference>
<keyword evidence="5 11" id="KW-0812">Transmembrane</keyword>
<dbReference type="eggNOG" id="KOG1198">
    <property type="taxonomic scope" value="Eukaryota"/>
</dbReference>
<keyword evidence="10" id="KW-0325">Glycoprotein</keyword>
<dbReference type="Pfam" id="PF13855">
    <property type="entry name" value="LRR_8"/>
    <property type="match status" value="1"/>
</dbReference>
<dbReference type="SUPFAM" id="SSF50129">
    <property type="entry name" value="GroES-like"/>
    <property type="match status" value="1"/>
</dbReference>
<comment type="similarity">
    <text evidence="2">Belongs to the RLP family.</text>
</comment>
<keyword evidence="7" id="KW-0677">Repeat</keyword>
<dbReference type="SUPFAM" id="SSF52058">
    <property type="entry name" value="L domain-like"/>
    <property type="match status" value="4"/>
</dbReference>
<dbReference type="InterPro" id="IPR001611">
    <property type="entry name" value="Leu-rich_rpt"/>
</dbReference>
<dbReference type="Pfam" id="PF00560">
    <property type="entry name" value="LRR_1"/>
    <property type="match status" value="10"/>
</dbReference>
<evidence type="ECO:0000259" key="12">
    <source>
        <dbReference type="Pfam" id="PF08263"/>
    </source>
</evidence>
<dbReference type="InParanoid" id="F6HXH8"/>
<evidence type="ECO:0000256" key="6">
    <source>
        <dbReference type="ARBA" id="ARBA00022729"/>
    </source>
</evidence>
<evidence type="ECO:0000256" key="3">
    <source>
        <dbReference type="ARBA" id="ARBA00022475"/>
    </source>
</evidence>
<feature type="domain" description="Leucine-rich repeat-containing N-terminal plant-type" evidence="12">
    <location>
        <begin position="3"/>
        <end position="41"/>
    </location>
</feature>
<sequence>MGLLEFKAFLKLNNEHADFLLPSWIDNNTSECCNWERVICNPTTGRVKKLFLNDITQQQSFLEDNCLGALTRRGDDWLHVLFSFVGFCQLNKLQELDLSYNLFQGILPPCLNNLTSLRLLDLSSNLFSGNLSSPLLPNLTSLEYIDLSYNHFEGSFSFSSFANHSNLQVVKLGRNNNKFEVETEYPVGWVPLFQLKALVLSNCKLIGDLPSFLRHQLRLTVVDLSHNNLTGSFSIWLLENNTRLGSLVLRNNSLMGQLLPLRPNSHFASLSNLELLDLSNNSFSGSVPSSIRLMSSLKSLSLAGNYLNGSLPNQGFCQLNKLQELDLSYNLFQGILPPCLNNFTSLRLLDLSSNLFSGNFSSPLLRNLTSLEYIDLSSNQFEGSFSFSSFANHSKLQVVILGRDNNKFEVETEYPVGWVPLFQLKILSLSSCKLTGDLPGFLQYQFRLVGVDISHNNLTGSFPYWLLENNTRLESLVLRNNSLMGQLLPLGPNTRINSLDISHNQLDGQLQENVAHMIPNIMFLNLSNNGFEGILPSSIAELRALWILDLSTNNFSGEVPKQLLATKDLGILKLSNNKFHGEIFSRDFNLTGLLCLYLGNNQFTGTLSNVISRSSWLEVLDVSNNYMSGEIPSQIGNMTDLTTLVLGNNNFKGKLPLEISQLQRMEFLDVSQNAFSGSLPSLKSMEYLEHLHLQGNMFTGLIPRDFLNSSNLLTLDIRENRLFGSIPNSISALLKLRILLLGGNLLSGFIPNHLCHLTEISLMDLSNNSFSGPIPKCFGHIRFGEMKKEDNVFGQFIEFGFGMVSHLVYAGYLVKYYGSPTLVYNEKDEVEFVTKNRSDFYKGGILEFMSGLDLSCNNLTGEIPHELGMLSWIRALNLSHNQLNGSIPKSFSNLSQIESLDLSYNKLGGEIPLELVELNFLEVFSVAYNNFSGRVPDTKAQFGTFDERSYEGNPFLCGELLKRKCNTSIESPCTPSQSFESEAKWYDVNHVVFFASFTTSYIMILLGFAIILYINPYWRHRWFNFIEELIATSGDPQVLQVQEVENPEIGDDEVLIRVDAAAINRADTLQRKGLHPPSKAAVPTPLESSKLLERSSFDGRLAIRVEQWYK</sequence>
<keyword evidence="6" id="KW-0732">Signal</keyword>
<dbReference type="PANTHER" id="PTHR48062">
    <property type="entry name" value="RECEPTOR-LIKE PROTEIN 14"/>
    <property type="match status" value="1"/>
</dbReference>
<name>F6HXH8_VITVI</name>
<dbReference type="SMR" id="F6HXH8"/>
<evidence type="ECO:0000256" key="7">
    <source>
        <dbReference type="ARBA" id="ARBA00022737"/>
    </source>
</evidence>
<dbReference type="InterPro" id="IPR013210">
    <property type="entry name" value="LRR_N_plant-typ"/>
</dbReference>
<evidence type="ECO:0000313" key="13">
    <source>
        <dbReference type="EMBL" id="CCB59648.1"/>
    </source>
</evidence>
<evidence type="ECO:0000256" key="10">
    <source>
        <dbReference type="ARBA" id="ARBA00023180"/>
    </source>
</evidence>
<dbReference type="InterPro" id="IPR003591">
    <property type="entry name" value="Leu-rich_rpt_typical-subtyp"/>
</dbReference>
<feature type="transmembrane region" description="Helical" evidence="11">
    <location>
        <begin position="991"/>
        <end position="1014"/>
    </location>
</feature>